<evidence type="ECO:0000256" key="4">
    <source>
        <dbReference type="ARBA" id="ARBA00022475"/>
    </source>
</evidence>
<feature type="transmembrane region" description="Helical" evidence="8">
    <location>
        <begin position="123"/>
        <end position="143"/>
    </location>
</feature>
<feature type="transmembrane region" description="Helical" evidence="8">
    <location>
        <begin position="240"/>
        <end position="261"/>
    </location>
</feature>
<proteinExistence type="inferred from homology"/>
<keyword evidence="4 8" id="KW-1003">Cell membrane</keyword>
<accession>A0A926IAE4</accession>
<feature type="domain" description="ABC transmembrane type-1" evidence="9">
    <location>
        <begin position="56"/>
        <end position="258"/>
    </location>
</feature>
<dbReference type="Proteomes" id="UP000655830">
    <property type="component" value="Unassembled WGS sequence"/>
</dbReference>
<dbReference type="PANTHER" id="PTHR43470:SF3">
    <property type="entry name" value="PHOSPHATE TRANSPORT SYSTEM PERMEASE PROTEIN PSTA-RELATED"/>
    <property type="match status" value="1"/>
</dbReference>
<dbReference type="Pfam" id="PF00528">
    <property type="entry name" value="BPD_transp_1"/>
    <property type="match status" value="1"/>
</dbReference>
<dbReference type="GO" id="GO:0035435">
    <property type="term" value="P:phosphate ion transmembrane transport"/>
    <property type="evidence" value="ECO:0007669"/>
    <property type="project" value="InterPro"/>
</dbReference>
<keyword evidence="3" id="KW-0813">Transport</keyword>
<dbReference type="GO" id="GO:0005315">
    <property type="term" value="F:phosphate transmembrane transporter activity"/>
    <property type="evidence" value="ECO:0007669"/>
    <property type="project" value="InterPro"/>
</dbReference>
<dbReference type="Gene3D" id="1.10.3720.10">
    <property type="entry name" value="MetI-like"/>
    <property type="match status" value="1"/>
</dbReference>
<comment type="caution">
    <text evidence="10">The sequence shown here is derived from an EMBL/GenBank/DDBJ whole genome shotgun (WGS) entry which is preliminary data.</text>
</comment>
<keyword evidence="5 8" id="KW-0812">Transmembrane</keyword>
<evidence type="ECO:0000256" key="3">
    <source>
        <dbReference type="ARBA" id="ARBA00022448"/>
    </source>
</evidence>
<dbReference type="EMBL" id="JACRSY010000028">
    <property type="protein sequence ID" value="MBC8580775.1"/>
    <property type="molecule type" value="Genomic_DNA"/>
</dbReference>
<organism evidence="10 11">
    <name type="scientific">Zhenhengia yiwuensis</name>
    <dbReference type="NCBI Taxonomy" id="2763666"/>
    <lineage>
        <taxon>Bacteria</taxon>
        <taxon>Bacillati</taxon>
        <taxon>Bacillota</taxon>
        <taxon>Clostridia</taxon>
        <taxon>Lachnospirales</taxon>
        <taxon>Lachnospiraceae</taxon>
        <taxon>Zhenhengia</taxon>
    </lineage>
</organism>
<dbReference type="PANTHER" id="PTHR43470">
    <property type="entry name" value="PHOSPHATE TRANSPORT SYSTEM PERMEASE PROTEIN PSTA-RELATED"/>
    <property type="match status" value="1"/>
</dbReference>
<gene>
    <name evidence="10" type="primary">pstA</name>
    <name evidence="10" type="ORF">H8718_14740</name>
</gene>
<sequence>MLVQKGENAVKAKEKILYSLLGIIAFSTFGMLIWILSYIFIKGIGNVDLIGLMPAIITTIYMVVIGLVIAVPIGMGTAIYLNEYAKPSKFVKGIRFSTECLAAVPSILFGLFGMMFFVTQLKLGYSILAGGLTVALMILPTVVKTTEEALKTVPLSYREGSLALGASKFSTIMKVVLPSAVPGILAGIVFSTGRIIGETAAIYLTAGMVFRVPGNVMESGRTLSVHLYMLAKEGISLEQAYGTAIVLLMVVLGLNLLTYVIGRKMKNGK</sequence>
<protein>
    <recommendedName>
        <fullName evidence="8">Phosphate transport system permease protein PstA</fullName>
    </recommendedName>
</protein>
<dbReference type="InterPro" id="IPR035906">
    <property type="entry name" value="MetI-like_sf"/>
</dbReference>
<feature type="transmembrane region" description="Helical" evidence="8">
    <location>
        <begin position="53"/>
        <end position="81"/>
    </location>
</feature>
<feature type="transmembrane region" description="Helical" evidence="8">
    <location>
        <begin position="175"/>
        <end position="196"/>
    </location>
</feature>
<evidence type="ECO:0000256" key="1">
    <source>
        <dbReference type="ARBA" id="ARBA00004651"/>
    </source>
</evidence>
<evidence type="ECO:0000256" key="5">
    <source>
        <dbReference type="ARBA" id="ARBA00022692"/>
    </source>
</evidence>
<comment type="similarity">
    <text evidence="2 8">Belongs to the binding-protein-dependent transport system permease family. CysTW subfamily.</text>
</comment>
<dbReference type="PROSITE" id="PS50928">
    <property type="entry name" value="ABC_TM1"/>
    <property type="match status" value="1"/>
</dbReference>
<dbReference type="InterPro" id="IPR000515">
    <property type="entry name" value="MetI-like"/>
</dbReference>
<evidence type="ECO:0000313" key="11">
    <source>
        <dbReference type="Proteomes" id="UP000655830"/>
    </source>
</evidence>
<dbReference type="InterPro" id="IPR005672">
    <property type="entry name" value="Phosphate_PstA"/>
</dbReference>
<name>A0A926IAE4_9FIRM</name>
<dbReference type="SUPFAM" id="SSF161098">
    <property type="entry name" value="MetI-like"/>
    <property type="match status" value="1"/>
</dbReference>
<dbReference type="NCBIfam" id="TIGR00974">
    <property type="entry name" value="3a0107s02c"/>
    <property type="match status" value="1"/>
</dbReference>
<keyword evidence="6 8" id="KW-1133">Transmembrane helix</keyword>
<evidence type="ECO:0000256" key="2">
    <source>
        <dbReference type="ARBA" id="ARBA00007069"/>
    </source>
</evidence>
<evidence type="ECO:0000256" key="6">
    <source>
        <dbReference type="ARBA" id="ARBA00022989"/>
    </source>
</evidence>
<feature type="transmembrane region" description="Helical" evidence="8">
    <location>
        <begin position="93"/>
        <end position="117"/>
    </location>
</feature>
<evidence type="ECO:0000259" key="9">
    <source>
        <dbReference type="PROSITE" id="PS50928"/>
    </source>
</evidence>
<keyword evidence="11" id="KW-1185">Reference proteome</keyword>
<evidence type="ECO:0000313" key="10">
    <source>
        <dbReference type="EMBL" id="MBC8580775.1"/>
    </source>
</evidence>
<reference evidence="10" key="1">
    <citation type="submission" date="2020-08" db="EMBL/GenBank/DDBJ databases">
        <title>Genome public.</title>
        <authorList>
            <person name="Liu C."/>
            <person name="Sun Q."/>
        </authorList>
    </citation>
    <scope>NUCLEOTIDE SEQUENCE</scope>
    <source>
        <strain evidence="10">NSJ-12</strain>
    </source>
</reference>
<comment type="subcellular location">
    <subcellularLocation>
        <location evidence="1 8">Cell membrane</location>
        <topology evidence="1 8">Multi-pass membrane protein</topology>
    </subcellularLocation>
</comment>
<dbReference type="CDD" id="cd06261">
    <property type="entry name" value="TM_PBP2"/>
    <property type="match status" value="1"/>
</dbReference>
<evidence type="ECO:0000256" key="8">
    <source>
        <dbReference type="RuleBase" id="RU363043"/>
    </source>
</evidence>
<feature type="transmembrane region" description="Helical" evidence="8">
    <location>
        <begin position="20"/>
        <end position="41"/>
    </location>
</feature>
<dbReference type="GO" id="GO:0005886">
    <property type="term" value="C:plasma membrane"/>
    <property type="evidence" value="ECO:0007669"/>
    <property type="project" value="UniProtKB-SubCell"/>
</dbReference>
<evidence type="ECO:0000256" key="7">
    <source>
        <dbReference type="ARBA" id="ARBA00023136"/>
    </source>
</evidence>
<dbReference type="AlphaFoldDB" id="A0A926IAE4"/>
<keyword evidence="7 8" id="KW-0472">Membrane</keyword>